<feature type="compositionally biased region" description="Acidic residues" evidence="7">
    <location>
        <begin position="18"/>
        <end position="36"/>
    </location>
</feature>
<feature type="region of interest" description="Disordered" evidence="7">
    <location>
        <begin position="132"/>
        <end position="192"/>
    </location>
</feature>
<keyword evidence="3" id="KW-0175">Coiled coil</keyword>
<dbReference type="GO" id="GO:0003700">
    <property type="term" value="F:DNA-binding transcription factor activity"/>
    <property type="evidence" value="ECO:0007669"/>
    <property type="project" value="InterPro"/>
</dbReference>
<feature type="compositionally biased region" description="Low complexity" evidence="7">
    <location>
        <begin position="168"/>
        <end position="182"/>
    </location>
</feature>
<dbReference type="RefSeq" id="XP_005832937.1">
    <property type="nucleotide sequence ID" value="XM_005832880.1"/>
</dbReference>
<dbReference type="InterPro" id="IPR044607">
    <property type="entry name" value="RKD-like"/>
</dbReference>
<protein>
    <recommendedName>
        <fullName evidence="8">RWP-RK domain-containing protein</fullName>
    </recommendedName>
</protein>
<evidence type="ECO:0000313" key="11">
    <source>
        <dbReference type="Proteomes" id="UP000011087"/>
    </source>
</evidence>
<dbReference type="PaxDb" id="55529-EKX45957"/>
<keyword evidence="6" id="KW-0539">Nucleus</keyword>
<dbReference type="OrthoDB" id="1747617at2759"/>
<dbReference type="HOGENOM" id="CLU_951394_0_0_1"/>
<feature type="region of interest" description="Disordered" evidence="7">
    <location>
        <begin position="239"/>
        <end position="293"/>
    </location>
</feature>
<evidence type="ECO:0000256" key="7">
    <source>
        <dbReference type="SAM" id="MobiDB-lite"/>
    </source>
</evidence>
<evidence type="ECO:0000256" key="3">
    <source>
        <dbReference type="ARBA" id="ARBA00023054"/>
    </source>
</evidence>
<gene>
    <name evidence="9" type="ORF">GUITHDRAFT_107994</name>
</gene>
<reference evidence="11" key="2">
    <citation type="submission" date="2012-11" db="EMBL/GenBank/DDBJ databases">
        <authorList>
            <person name="Kuo A."/>
            <person name="Curtis B.A."/>
            <person name="Tanifuji G."/>
            <person name="Burki F."/>
            <person name="Gruber A."/>
            <person name="Irimia M."/>
            <person name="Maruyama S."/>
            <person name="Arias M.C."/>
            <person name="Ball S.G."/>
            <person name="Gile G.H."/>
            <person name="Hirakawa Y."/>
            <person name="Hopkins J.F."/>
            <person name="Rensing S.A."/>
            <person name="Schmutz J."/>
            <person name="Symeonidi A."/>
            <person name="Elias M."/>
            <person name="Eveleigh R.J."/>
            <person name="Herman E.K."/>
            <person name="Klute M.J."/>
            <person name="Nakayama T."/>
            <person name="Obornik M."/>
            <person name="Reyes-Prieto A."/>
            <person name="Armbrust E.V."/>
            <person name="Aves S.J."/>
            <person name="Beiko R.G."/>
            <person name="Coutinho P."/>
            <person name="Dacks J.B."/>
            <person name="Durnford D.G."/>
            <person name="Fast N.M."/>
            <person name="Green B.R."/>
            <person name="Grisdale C."/>
            <person name="Hempe F."/>
            <person name="Henrissat B."/>
            <person name="Hoppner M.P."/>
            <person name="Ishida K.-I."/>
            <person name="Kim E."/>
            <person name="Koreny L."/>
            <person name="Kroth P.G."/>
            <person name="Liu Y."/>
            <person name="Malik S.-B."/>
            <person name="Maier U.G."/>
            <person name="McRose D."/>
            <person name="Mock T."/>
            <person name="Neilson J.A."/>
            <person name="Onodera N.T."/>
            <person name="Poole A.M."/>
            <person name="Pritham E.J."/>
            <person name="Richards T.A."/>
            <person name="Rocap G."/>
            <person name="Roy S.W."/>
            <person name="Sarai C."/>
            <person name="Schaack S."/>
            <person name="Shirato S."/>
            <person name="Slamovits C.H."/>
            <person name="Spencer D.F."/>
            <person name="Suzuki S."/>
            <person name="Worden A.Z."/>
            <person name="Zauner S."/>
            <person name="Barry K."/>
            <person name="Bell C."/>
            <person name="Bharti A.K."/>
            <person name="Crow J.A."/>
            <person name="Grimwood J."/>
            <person name="Kramer R."/>
            <person name="Lindquist E."/>
            <person name="Lucas S."/>
            <person name="Salamov A."/>
            <person name="McFadden G.I."/>
            <person name="Lane C.E."/>
            <person name="Keeling P.J."/>
            <person name="Gray M.W."/>
            <person name="Grigoriev I.V."/>
            <person name="Archibald J.M."/>
        </authorList>
    </citation>
    <scope>NUCLEOTIDE SEQUENCE</scope>
    <source>
        <strain evidence="11">CCMP2712</strain>
    </source>
</reference>
<feature type="domain" description="RWP-RK" evidence="8">
    <location>
        <begin position="51"/>
        <end position="144"/>
    </location>
</feature>
<dbReference type="GO" id="GO:0003677">
    <property type="term" value="F:DNA binding"/>
    <property type="evidence" value="ECO:0007669"/>
    <property type="project" value="UniProtKB-KW"/>
</dbReference>
<evidence type="ECO:0000259" key="8">
    <source>
        <dbReference type="PROSITE" id="PS51519"/>
    </source>
</evidence>
<reference evidence="10" key="3">
    <citation type="submission" date="2015-06" db="UniProtKB">
        <authorList>
            <consortium name="EnsemblProtists"/>
        </authorList>
    </citation>
    <scope>IDENTIFICATION</scope>
</reference>
<feature type="compositionally biased region" description="Low complexity" evidence="7">
    <location>
        <begin position="269"/>
        <end position="283"/>
    </location>
</feature>
<dbReference type="Proteomes" id="UP000011087">
    <property type="component" value="Unassembled WGS sequence"/>
</dbReference>
<evidence type="ECO:0000256" key="2">
    <source>
        <dbReference type="ARBA" id="ARBA00023015"/>
    </source>
</evidence>
<accession>L1JCC7</accession>
<organism evidence="9">
    <name type="scientific">Guillardia theta (strain CCMP2712)</name>
    <name type="common">Cryptophyte</name>
    <dbReference type="NCBI Taxonomy" id="905079"/>
    <lineage>
        <taxon>Eukaryota</taxon>
        <taxon>Cryptophyceae</taxon>
        <taxon>Pyrenomonadales</taxon>
        <taxon>Geminigeraceae</taxon>
        <taxon>Guillardia</taxon>
    </lineage>
</organism>
<dbReference type="PANTHER" id="PTHR46373:SF2">
    <property type="entry name" value="RWP-RK DOMAIN-CONTAINING PROTEIN"/>
    <property type="match status" value="1"/>
</dbReference>
<dbReference type="Pfam" id="PF02042">
    <property type="entry name" value="RWP-RK"/>
    <property type="match status" value="1"/>
</dbReference>
<evidence type="ECO:0000256" key="5">
    <source>
        <dbReference type="ARBA" id="ARBA00023163"/>
    </source>
</evidence>
<dbReference type="EMBL" id="JH992996">
    <property type="protein sequence ID" value="EKX45957.1"/>
    <property type="molecule type" value="Genomic_DNA"/>
</dbReference>
<evidence type="ECO:0000256" key="6">
    <source>
        <dbReference type="ARBA" id="ARBA00023242"/>
    </source>
</evidence>
<dbReference type="InterPro" id="IPR003035">
    <property type="entry name" value="RWP-RK_dom"/>
</dbReference>
<keyword evidence="5" id="KW-0804">Transcription</keyword>
<feature type="region of interest" description="Disordered" evidence="7">
    <location>
        <begin position="1"/>
        <end position="66"/>
    </location>
</feature>
<reference evidence="9 11" key="1">
    <citation type="journal article" date="2012" name="Nature">
        <title>Algal genomes reveal evolutionary mosaicism and the fate of nucleomorphs.</title>
        <authorList>
            <consortium name="DOE Joint Genome Institute"/>
            <person name="Curtis B.A."/>
            <person name="Tanifuji G."/>
            <person name="Burki F."/>
            <person name="Gruber A."/>
            <person name="Irimia M."/>
            <person name="Maruyama S."/>
            <person name="Arias M.C."/>
            <person name="Ball S.G."/>
            <person name="Gile G.H."/>
            <person name="Hirakawa Y."/>
            <person name="Hopkins J.F."/>
            <person name="Kuo A."/>
            <person name="Rensing S.A."/>
            <person name="Schmutz J."/>
            <person name="Symeonidi A."/>
            <person name="Elias M."/>
            <person name="Eveleigh R.J."/>
            <person name="Herman E.K."/>
            <person name="Klute M.J."/>
            <person name="Nakayama T."/>
            <person name="Obornik M."/>
            <person name="Reyes-Prieto A."/>
            <person name="Armbrust E.V."/>
            <person name="Aves S.J."/>
            <person name="Beiko R.G."/>
            <person name="Coutinho P."/>
            <person name="Dacks J.B."/>
            <person name="Durnford D.G."/>
            <person name="Fast N.M."/>
            <person name="Green B.R."/>
            <person name="Grisdale C.J."/>
            <person name="Hempel F."/>
            <person name="Henrissat B."/>
            <person name="Hoppner M.P."/>
            <person name="Ishida K."/>
            <person name="Kim E."/>
            <person name="Koreny L."/>
            <person name="Kroth P.G."/>
            <person name="Liu Y."/>
            <person name="Malik S.B."/>
            <person name="Maier U.G."/>
            <person name="McRose D."/>
            <person name="Mock T."/>
            <person name="Neilson J.A."/>
            <person name="Onodera N.T."/>
            <person name="Poole A.M."/>
            <person name="Pritham E.J."/>
            <person name="Richards T.A."/>
            <person name="Rocap G."/>
            <person name="Roy S.W."/>
            <person name="Sarai C."/>
            <person name="Schaack S."/>
            <person name="Shirato S."/>
            <person name="Slamovits C.H."/>
            <person name="Spencer D.F."/>
            <person name="Suzuki S."/>
            <person name="Worden A.Z."/>
            <person name="Zauner S."/>
            <person name="Barry K."/>
            <person name="Bell C."/>
            <person name="Bharti A.K."/>
            <person name="Crow J.A."/>
            <person name="Grimwood J."/>
            <person name="Kramer R."/>
            <person name="Lindquist E."/>
            <person name="Lucas S."/>
            <person name="Salamov A."/>
            <person name="McFadden G.I."/>
            <person name="Lane C.E."/>
            <person name="Keeling P.J."/>
            <person name="Gray M.W."/>
            <person name="Grigoriev I.V."/>
            <person name="Archibald J.M."/>
        </authorList>
    </citation>
    <scope>NUCLEOTIDE SEQUENCE</scope>
    <source>
        <strain evidence="9 11">CCMP2712</strain>
    </source>
</reference>
<dbReference type="PANTHER" id="PTHR46373">
    <property type="entry name" value="PROTEIN RKD4"/>
    <property type="match status" value="1"/>
</dbReference>
<feature type="compositionally biased region" description="Polar residues" evidence="7">
    <location>
        <begin position="38"/>
        <end position="48"/>
    </location>
</feature>
<feature type="compositionally biased region" description="Polar residues" evidence="7">
    <location>
        <begin position="151"/>
        <end position="167"/>
    </location>
</feature>
<name>L1JCC7_GUITC</name>
<dbReference type="AlphaFoldDB" id="L1JCC7"/>
<dbReference type="KEGG" id="gtt:GUITHDRAFT_107994"/>
<feature type="compositionally biased region" description="Low complexity" evidence="7">
    <location>
        <begin position="244"/>
        <end position="253"/>
    </location>
</feature>
<proteinExistence type="predicted"/>
<sequence>MISEQNQESDDKNRSPEEDSNAESCLSEDNDEDGELSDGNSSRASESGLQAGENDGEETPSKGKNRKIATLSYEQISQLFHLKQIDAARQLGISLTAMKNMCRRAGIWKWPYSRKRTVTHFQDLSWLIKSHETDSGSASGSSKKMPKTKEQSISPSSQVVPMESSKQVSATSAGTVTVTVSSPQTHTTCTEKKKEALEVASPIQAMSCPPERQGPSMTISDYLHFENVKTLGDYRTIRYERSASPESKATSSSVKQEPASPSADKVLKSSPRTSRSPPDSPTSEAPRIKRQRT</sequence>
<evidence type="ECO:0000256" key="1">
    <source>
        <dbReference type="ARBA" id="ARBA00004049"/>
    </source>
</evidence>
<dbReference type="EnsemblProtists" id="EKX45957">
    <property type="protein sequence ID" value="EKX45957"/>
    <property type="gene ID" value="GUITHDRAFT_107994"/>
</dbReference>
<keyword evidence="11" id="KW-1185">Reference proteome</keyword>
<evidence type="ECO:0000256" key="4">
    <source>
        <dbReference type="ARBA" id="ARBA00023125"/>
    </source>
</evidence>
<dbReference type="GeneID" id="17302667"/>
<evidence type="ECO:0000313" key="10">
    <source>
        <dbReference type="EnsemblProtists" id="EKX45957"/>
    </source>
</evidence>
<keyword evidence="4" id="KW-0238">DNA-binding</keyword>
<evidence type="ECO:0000313" key="9">
    <source>
        <dbReference type="EMBL" id="EKX45957.1"/>
    </source>
</evidence>
<comment type="function">
    <text evidence="1">Putative transcription factor.</text>
</comment>
<dbReference type="PROSITE" id="PS51519">
    <property type="entry name" value="RWP_RK"/>
    <property type="match status" value="1"/>
</dbReference>
<keyword evidence="2" id="KW-0805">Transcription regulation</keyword>